<sequence>MKKQSILLEIDKSAAPVIAVKGPLREWLHELKVSLRVGKLRRKNCDVYYWDRGKIVYRDKAILIVPEELRDAALEAGYKPWQIYTLPSSESDILFMLKQVSWRKKQGYR</sequence>
<reference evidence="2" key="1">
    <citation type="submission" date="2008-08" db="EMBL/GenBank/DDBJ databases">
        <title>The complete genome sequence of Coprothermobacter proteolyticus strain ATCC 5245 / DSM 5265 / BT.</title>
        <authorList>
            <person name="Dodson R.J."/>
            <person name="Durkin A.S."/>
            <person name="Wu M."/>
            <person name="Eisen J."/>
            <person name="Sutton G."/>
        </authorList>
    </citation>
    <scope>NUCLEOTIDE SEQUENCE [LARGE SCALE GENOMIC DNA]</scope>
    <source>
        <strain evidence="2">ATCC 35245 / DSM 5265 / OCM 4 / BT</strain>
    </source>
</reference>
<proteinExistence type="predicted"/>
<gene>
    <name evidence="1" type="ordered locus">COPRO5265_0720</name>
</gene>
<reference evidence="1 2" key="2">
    <citation type="journal article" date="2014" name="Genome Announc.">
        <title>Complete Genome Sequence of Coprothermobacter proteolyticus DSM 5265.</title>
        <authorList>
            <person name="Alexiev A."/>
            <person name="Coil D.A."/>
            <person name="Badger J.H."/>
            <person name="Enticknap J."/>
            <person name="Ward N."/>
            <person name="Robb F.T."/>
            <person name="Eisen J.A."/>
        </authorList>
    </citation>
    <scope>NUCLEOTIDE SEQUENCE [LARGE SCALE GENOMIC DNA]</scope>
    <source>
        <strain evidence="2">ATCC 35245 / DSM 5265 / OCM 4 / BT</strain>
    </source>
</reference>
<name>B5Y8H1_COPPD</name>
<dbReference type="Proteomes" id="UP000001732">
    <property type="component" value="Chromosome"/>
</dbReference>
<dbReference type="AlphaFoldDB" id="B5Y8H1"/>
<dbReference type="STRING" id="309798.COPRO5265_0720"/>
<dbReference type="RefSeq" id="WP_012543879.1">
    <property type="nucleotide sequence ID" value="NC_011295.1"/>
</dbReference>
<evidence type="ECO:0000313" key="1">
    <source>
        <dbReference type="EMBL" id="ACI17227.1"/>
    </source>
</evidence>
<accession>B5Y8H1</accession>
<protein>
    <submittedName>
        <fullName evidence="1">Uncharacterized protein</fullName>
    </submittedName>
</protein>
<dbReference type="EMBL" id="CP001145">
    <property type="protein sequence ID" value="ACI17227.1"/>
    <property type="molecule type" value="Genomic_DNA"/>
</dbReference>
<evidence type="ECO:0000313" key="2">
    <source>
        <dbReference type="Proteomes" id="UP000001732"/>
    </source>
</evidence>
<dbReference type="HOGENOM" id="CLU_2179370_0_0_9"/>
<organism evidence="1 2">
    <name type="scientific">Coprothermobacter proteolyticus (strain ATCC 35245 / DSM 5265 / OCM 4 / BT)</name>
    <dbReference type="NCBI Taxonomy" id="309798"/>
    <lineage>
        <taxon>Bacteria</taxon>
        <taxon>Pseudomonadati</taxon>
        <taxon>Coprothermobacterota</taxon>
        <taxon>Coprothermobacteria</taxon>
        <taxon>Coprothermobacterales</taxon>
        <taxon>Coprothermobacteraceae</taxon>
        <taxon>Coprothermobacter</taxon>
    </lineage>
</organism>
<dbReference type="KEGG" id="cpo:COPRO5265_0720"/>
<keyword evidence="2" id="KW-1185">Reference proteome</keyword>